<dbReference type="EMBL" id="BAFN01000001">
    <property type="protein sequence ID" value="GAN31874.1"/>
    <property type="molecule type" value="Genomic_DNA"/>
</dbReference>
<dbReference type="InterPro" id="IPR002035">
    <property type="entry name" value="VWF_A"/>
</dbReference>
<dbReference type="Proteomes" id="UP000032309">
    <property type="component" value="Unassembled WGS sequence"/>
</dbReference>
<dbReference type="RefSeq" id="WP_052561834.1">
    <property type="nucleotide sequence ID" value="NZ_BAFN01000001.1"/>
</dbReference>
<dbReference type="PROSITE" id="PS50234">
    <property type="entry name" value="VWFA"/>
    <property type="match status" value="1"/>
</dbReference>
<organism evidence="4 5">
    <name type="scientific">Candidatus Brocadia sinica JPN1</name>
    <dbReference type="NCBI Taxonomy" id="1197129"/>
    <lineage>
        <taxon>Bacteria</taxon>
        <taxon>Pseudomonadati</taxon>
        <taxon>Planctomycetota</taxon>
        <taxon>Candidatus Brocadiia</taxon>
        <taxon>Candidatus Brocadiales</taxon>
        <taxon>Candidatus Brocadiaceae</taxon>
        <taxon>Candidatus Brocadia</taxon>
    </lineage>
</organism>
<comment type="caution">
    <text evidence="4">The sequence shown here is derived from an EMBL/GenBank/DDBJ whole genome shotgun (WGS) entry which is preliminary data.</text>
</comment>
<dbReference type="Pfam" id="PF00092">
    <property type="entry name" value="VWA"/>
    <property type="match status" value="1"/>
</dbReference>
<evidence type="ECO:0000256" key="1">
    <source>
        <dbReference type="ARBA" id="ARBA00022729"/>
    </source>
</evidence>
<keyword evidence="2" id="KW-0472">Membrane</keyword>
<reference evidence="5" key="1">
    <citation type="journal article" date="2015" name="Genome Announc.">
        <title>Draft Genome Sequence of an Anaerobic Ammonium-Oxidizing Bacterium, "Candidatus Brocadia sinica".</title>
        <authorList>
            <person name="Oshiki M."/>
            <person name="Shinyako-Hata K."/>
            <person name="Satoh H."/>
            <person name="Okabe S."/>
        </authorList>
    </citation>
    <scope>NUCLEOTIDE SEQUENCE [LARGE SCALE GENOMIC DNA]</scope>
    <source>
        <strain evidence="5">JPN1</strain>
    </source>
</reference>
<evidence type="ECO:0000256" key="2">
    <source>
        <dbReference type="SAM" id="Phobius"/>
    </source>
</evidence>
<keyword evidence="2" id="KW-1133">Transmembrane helix</keyword>
<dbReference type="Gene3D" id="3.40.50.410">
    <property type="entry name" value="von Willebrand factor, type A domain"/>
    <property type="match status" value="1"/>
</dbReference>
<evidence type="ECO:0000259" key="3">
    <source>
        <dbReference type="PROSITE" id="PS50234"/>
    </source>
</evidence>
<feature type="domain" description="VWFA" evidence="3">
    <location>
        <begin position="315"/>
        <end position="494"/>
    </location>
</feature>
<protein>
    <recommendedName>
        <fullName evidence="3">VWFA domain-containing protein</fullName>
    </recommendedName>
</protein>
<accession>A0ABQ0JTW6</accession>
<keyword evidence="1" id="KW-0732">Signal</keyword>
<evidence type="ECO:0000313" key="5">
    <source>
        <dbReference type="Proteomes" id="UP000032309"/>
    </source>
</evidence>
<dbReference type="Pfam" id="PF10342">
    <property type="entry name" value="Kre9_KNH"/>
    <property type="match status" value="1"/>
</dbReference>
<name>A0ABQ0JTW6_9BACT</name>
<evidence type="ECO:0000313" key="4">
    <source>
        <dbReference type="EMBL" id="GAN31874.1"/>
    </source>
</evidence>
<keyword evidence="5" id="KW-1185">Reference proteome</keyword>
<gene>
    <name evidence="4" type="ORF">BROSI_A0378</name>
</gene>
<feature type="transmembrane region" description="Helical" evidence="2">
    <location>
        <begin position="9"/>
        <end position="28"/>
    </location>
</feature>
<keyword evidence="2" id="KW-0812">Transmembrane</keyword>
<dbReference type="SMART" id="SM00327">
    <property type="entry name" value="VWA"/>
    <property type="match status" value="1"/>
</dbReference>
<dbReference type="SUPFAM" id="SSF53300">
    <property type="entry name" value="vWA-like"/>
    <property type="match status" value="1"/>
</dbReference>
<dbReference type="InterPro" id="IPR018466">
    <property type="entry name" value="Kre9/Knh1-like_N"/>
</dbReference>
<sequence length="690" mass="77921">MKRKSSGKIIFSSICGIIILVAILIYLGRVKPILEIVPTELDFGDKETKMPFTLKNKGEKKWAYLSFVKTLQYEIDIPKDNDWISVSPKSGLCGKQEEKNIPIVINRDKLAVGINRAEINVKSNGGNKTIGIVAEGVKEEKIIKIISPYAGASLAIDEDITIRWSATPNISNHADILLLRNDSIVENIASSYNYRNDATSNGEFKWTPKSPLRPGEEPYTIRIIDSLNKDVFAEVASLKITSPLTKLHLKNITTAHQKPSTLQFVFSLRDQNNRAVLIDPSKFNWKNLKIWENNEEIDYMESRPFLYTQDDFQLQVMLVLDFSASIKAQRNGIDTMLAGVKSLIDRLKETHQIGIAEFHRSDEAPLIIQPFTTNKQTAKDAIDTFAKKSIYSDFSICWDAVYNGLKEFPSAPDPKTFRALVFLSDGFDNSSVRQPDDLISLANKRDVHIYVIGLGDVRHQGILENISVKTGGTYVHAEDMNVFLERFKQIIEDLGGQYKISYITPKKPEDGIFTVKSELTYKGITGVPPLEDKVDASLVFGKTNQGVIVFETSPFIKGERAEIFMWCDHVPRYINTFRFHLKTEKPYKISLVPASNGGICDGWNVTNKGNSWYQMSSPDPKDLSHDLEFGRSGIICKITIDNIKEEHLEIPFLLDNSVYKLGQTFYGRDASEIDTNKNWNKILIISKKQG</sequence>
<proteinExistence type="predicted"/>
<dbReference type="InterPro" id="IPR036465">
    <property type="entry name" value="vWFA_dom_sf"/>
</dbReference>